<name>A0AA38XH69_9EURO</name>
<reference evidence="2" key="1">
    <citation type="submission" date="2022-10" db="EMBL/GenBank/DDBJ databases">
        <title>Culturing micro-colonial fungi from biological soil crusts in the Mojave desert and describing Neophaeococcomyces mojavensis, and introducing the new genera and species Taxawa tesnikishii.</title>
        <authorList>
            <person name="Kurbessoian T."/>
            <person name="Stajich J.E."/>
        </authorList>
    </citation>
    <scope>NUCLEOTIDE SEQUENCE</scope>
    <source>
        <strain evidence="2">TK_41</strain>
    </source>
</reference>
<dbReference type="AlphaFoldDB" id="A0AA38XH69"/>
<evidence type="ECO:0000313" key="3">
    <source>
        <dbReference type="Proteomes" id="UP001172673"/>
    </source>
</evidence>
<feature type="region of interest" description="Disordered" evidence="1">
    <location>
        <begin position="143"/>
        <end position="202"/>
    </location>
</feature>
<evidence type="ECO:0000313" key="2">
    <source>
        <dbReference type="EMBL" id="KAJ9613301.1"/>
    </source>
</evidence>
<gene>
    <name evidence="2" type="ORF">H2200_003243</name>
</gene>
<feature type="compositionally biased region" description="Basic and acidic residues" evidence="1">
    <location>
        <begin position="143"/>
        <end position="182"/>
    </location>
</feature>
<dbReference type="EMBL" id="JAPDRK010000004">
    <property type="protein sequence ID" value="KAJ9613301.1"/>
    <property type="molecule type" value="Genomic_DNA"/>
</dbReference>
<accession>A0AA38XH69</accession>
<protein>
    <submittedName>
        <fullName evidence="2">Uncharacterized protein</fullName>
    </submittedName>
</protein>
<sequence length="202" mass="22124">MESWDAASVVRVLDVWRSVLFNAVDMCNYKGDAFKGRITATAPAVEIIDLFLNSNQLSSQEKELYGRVRKMLLNATNHGPRDPADEFLIIPVSQAIGNDCASRGMELTQEMWTTGLTKVRKEGLAREKAMAATDALAKEFKVPKDKTGGSKGSGEKISDGAAAKKDLDKDKTDTSEEKKPNDTSKASDFGGTFRKNLRRAFG</sequence>
<comment type="caution">
    <text evidence="2">The sequence shown here is derived from an EMBL/GenBank/DDBJ whole genome shotgun (WGS) entry which is preliminary data.</text>
</comment>
<proteinExistence type="predicted"/>
<organism evidence="2 3">
    <name type="scientific">Cladophialophora chaetospira</name>
    <dbReference type="NCBI Taxonomy" id="386627"/>
    <lineage>
        <taxon>Eukaryota</taxon>
        <taxon>Fungi</taxon>
        <taxon>Dikarya</taxon>
        <taxon>Ascomycota</taxon>
        <taxon>Pezizomycotina</taxon>
        <taxon>Eurotiomycetes</taxon>
        <taxon>Chaetothyriomycetidae</taxon>
        <taxon>Chaetothyriales</taxon>
        <taxon>Herpotrichiellaceae</taxon>
        <taxon>Cladophialophora</taxon>
    </lineage>
</organism>
<dbReference type="Proteomes" id="UP001172673">
    <property type="component" value="Unassembled WGS sequence"/>
</dbReference>
<evidence type="ECO:0000256" key="1">
    <source>
        <dbReference type="SAM" id="MobiDB-lite"/>
    </source>
</evidence>
<keyword evidence="3" id="KW-1185">Reference proteome</keyword>